<accession>A0A0C3KSF6</accession>
<evidence type="ECO:0000313" key="3">
    <source>
        <dbReference type="Proteomes" id="UP000054248"/>
    </source>
</evidence>
<keyword evidence="1" id="KW-1133">Transmembrane helix</keyword>
<sequence length="96" mass="10395">MTVSGVQALVWPRASSTPATTNKPGSFHSKVVLTATIGGVLILACTALFCSFKVSRYIQSRREKARLRGLLEGNGNNQHRKGKNAWDILEDEGIPA</sequence>
<gene>
    <name evidence="2" type="ORF">M407DRAFT_244504</name>
</gene>
<keyword evidence="1" id="KW-0812">Transmembrane</keyword>
<dbReference type="OrthoDB" id="3263265at2759"/>
<protein>
    <submittedName>
        <fullName evidence="2">Uncharacterized protein</fullName>
    </submittedName>
</protein>
<evidence type="ECO:0000313" key="2">
    <source>
        <dbReference type="EMBL" id="KIO24363.1"/>
    </source>
</evidence>
<dbReference type="AlphaFoldDB" id="A0A0C3KSF6"/>
<dbReference type="EMBL" id="KN823063">
    <property type="protein sequence ID" value="KIO24363.1"/>
    <property type="molecule type" value="Genomic_DNA"/>
</dbReference>
<reference evidence="2 3" key="1">
    <citation type="submission" date="2014-04" db="EMBL/GenBank/DDBJ databases">
        <authorList>
            <consortium name="DOE Joint Genome Institute"/>
            <person name="Kuo A."/>
            <person name="Girlanda M."/>
            <person name="Perotto S."/>
            <person name="Kohler A."/>
            <person name="Nagy L.G."/>
            <person name="Floudas D."/>
            <person name="Copeland A."/>
            <person name="Barry K.W."/>
            <person name="Cichocki N."/>
            <person name="Veneault-Fourrey C."/>
            <person name="LaButti K."/>
            <person name="Lindquist E.A."/>
            <person name="Lipzen A."/>
            <person name="Lundell T."/>
            <person name="Morin E."/>
            <person name="Murat C."/>
            <person name="Sun H."/>
            <person name="Tunlid A."/>
            <person name="Henrissat B."/>
            <person name="Grigoriev I.V."/>
            <person name="Hibbett D.S."/>
            <person name="Martin F."/>
            <person name="Nordberg H.P."/>
            <person name="Cantor M.N."/>
            <person name="Hua S.X."/>
        </authorList>
    </citation>
    <scope>NUCLEOTIDE SEQUENCE [LARGE SCALE GENOMIC DNA]</scope>
    <source>
        <strain evidence="2 3">MUT 4182</strain>
    </source>
</reference>
<organism evidence="2 3">
    <name type="scientific">Tulasnella calospora MUT 4182</name>
    <dbReference type="NCBI Taxonomy" id="1051891"/>
    <lineage>
        <taxon>Eukaryota</taxon>
        <taxon>Fungi</taxon>
        <taxon>Dikarya</taxon>
        <taxon>Basidiomycota</taxon>
        <taxon>Agaricomycotina</taxon>
        <taxon>Agaricomycetes</taxon>
        <taxon>Cantharellales</taxon>
        <taxon>Tulasnellaceae</taxon>
        <taxon>Tulasnella</taxon>
    </lineage>
</organism>
<reference evidence="3" key="2">
    <citation type="submission" date="2015-01" db="EMBL/GenBank/DDBJ databases">
        <title>Evolutionary Origins and Diversification of the Mycorrhizal Mutualists.</title>
        <authorList>
            <consortium name="DOE Joint Genome Institute"/>
            <consortium name="Mycorrhizal Genomics Consortium"/>
            <person name="Kohler A."/>
            <person name="Kuo A."/>
            <person name="Nagy L.G."/>
            <person name="Floudas D."/>
            <person name="Copeland A."/>
            <person name="Barry K.W."/>
            <person name="Cichocki N."/>
            <person name="Veneault-Fourrey C."/>
            <person name="LaButti K."/>
            <person name="Lindquist E.A."/>
            <person name="Lipzen A."/>
            <person name="Lundell T."/>
            <person name="Morin E."/>
            <person name="Murat C."/>
            <person name="Riley R."/>
            <person name="Ohm R."/>
            <person name="Sun H."/>
            <person name="Tunlid A."/>
            <person name="Henrissat B."/>
            <person name="Grigoriev I.V."/>
            <person name="Hibbett D.S."/>
            <person name="Martin F."/>
        </authorList>
    </citation>
    <scope>NUCLEOTIDE SEQUENCE [LARGE SCALE GENOMIC DNA]</scope>
    <source>
        <strain evidence="3">MUT 4182</strain>
    </source>
</reference>
<feature type="transmembrane region" description="Helical" evidence="1">
    <location>
        <begin position="32"/>
        <end position="52"/>
    </location>
</feature>
<evidence type="ECO:0000256" key="1">
    <source>
        <dbReference type="SAM" id="Phobius"/>
    </source>
</evidence>
<name>A0A0C3KSF6_9AGAM</name>
<dbReference type="HOGENOM" id="CLU_180179_0_0_1"/>
<keyword evidence="3" id="KW-1185">Reference proteome</keyword>
<dbReference type="Proteomes" id="UP000054248">
    <property type="component" value="Unassembled WGS sequence"/>
</dbReference>
<keyword evidence="1" id="KW-0472">Membrane</keyword>
<proteinExistence type="predicted"/>